<dbReference type="EMBL" id="AP009333">
    <property type="protein sequence ID" value="BAK60841.1"/>
    <property type="molecule type" value="Genomic_DNA"/>
</dbReference>
<accession>F9VEU0</accession>
<keyword evidence="2" id="KW-1185">Reference proteome</keyword>
<name>F9VEU0_LACGL</name>
<gene>
    <name evidence="1" type="ordered locus">LCGL_1381</name>
</gene>
<dbReference type="Proteomes" id="UP000008520">
    <property type="component" value="Chromosome"/>
</dbReference>
<sequence length="53" mass="6331">MSKVNFIRKFASNSALINCGTIKSPFYICYYNAFIRSRQREVYFQSLLWVEVK</sequence>
<dbReference type="HOGENOM" id="CLU_3062790_0_0_9"/>
<protein>
    <submittedName>
        <fullName evidence="1">Uncharacterized protein</fullName>
    </submittedName>
</protein>
<proteinExistence type="predicted"/>
<dbReference type="AlphaFoldDB" id="F9VEU0"/>
<dbReference type="STRING" id="420890.LCGL_1381"/>
<dbReference type="KEGG" id="lgv:LCGL_1381"/>
<evidence type="ECO:0000313" key="1">
    <source>
        <dbReference type="EMBL" id="BAK60841.1"/>
    </source>
</evidence>
<reference evidence="1 2" key="1">
    <citation type="journal article" date="2011" name="PLoS ONE">
        <title>Complete genome sequence and comparative analysis of the fish pathogen Lactococcus garvieae.</title>
        <authorList>
            <person name="Morita H."/>
            <person name="Toh H."/>
            <person name="Oshima K."/>
            <person name="Yoshizaki M."/>
            <person name="Kawanishi M."/>
            <person name="Nakaya K."/>
            <person name="Suzuki T."/>
            <person name="Miyauchi E."/>
            <person name="Ishii Y."/>
            <person name="Tanabe S."/>
            <person name="Murakami M."/>
            <person name="Hattori M."/>
        </authorList>
    </citation>
    <scope>NUCLEOTIDE SEQUENCE [LARGE SCALE GENOMIC DNA]</scope>
    <source>
        <strain evidence="1 2">Lg2</strain>
    </source>
</reference>
<evidence type="ECO:0000313" key="2">
    <source>
        <dbReference type="Proteomes" id="UP000008520"/>
    </source>
</evidence>
<organism evidence="1 2">
    <name type="scientific">Lactococcus garvieae (strain Lg2)</name>
    <name type="common">Enterococcus seriolicida</name>
    <dbReference type="NCBI Taxonomy" id="420890"/>
    <lineage>
        <taxon>Bacteria</taxon>
        <taxon>Bacillati</taxon>
        <taxon>Bacillota</taxon>
        <taxon>Bacilli</taxon>
        <taxon>Lactobacillales</taxon>
        <taxon>Streptococcaceae</taxon>
        <taxon>Lactococcus</taxon>
    </lineage>
</organism>